<dbReference type="EMBL" id="JAGIZA010000010">
    <property type="protein sequence ID" value="MBP0494447.1"/>
    <property type="molecule type" value="Genomic_DNA"/>
</dbReference>
<organism evidence="3 4">
    <name type="scientific">Roseomonas indoligenes</name>
    <dbReference type="NCBI Taxonomy" id="2820811"/>
    <lineage>
        <taxon>Bacteria</taxon>
        <taxon>Pseudomonadati</taxon>
        <taxon>Pseudomonadota</taxon>
        <taxon>Alphaproteobacteria</taxon>
        <taxon>Acetobacterales</taxon>
        <taxon>Roseomonadaceae</taxon>
        <taxon>Roseomonas</taxon>
    </lineage>
</organism>
<feature type="domain" description="Acyltransferase 3" evidence="2">
    <location>
        <begin position="9"/>
        <end position="327"/>
    </location>
</feature>
<feature type="transmembrane region" description="Helical" evidence="1">
    <location>
        <begin position="186"/>
        <end position="208"/>
    </location>
</feature>
<feature type="transmembrane region" description="Helical" evidence="1">
    <location>
        <begin position="12"/>
        <end position="30"/>
    </location>
</feature>
<dbReference type="Pfam" id="PF01757">
    <property type="entry name" value="Acyl_transf_3"/>
    <property type="match status" value="1"/>
</dbReference>
<dbReference type="GO" id="GO:0000271">
    <property type="term" value="P:polysaccharide biosynthetic process"/>
    <property type="evidence" value="ECO:0007669"/>
    <property type="project" value="TreeGrafter"/>
</dbReference>
<feature type="transmembrane region" description="Helical" evidence="1">
    <location>
        <begin position="242"/>
        <end position="261"/>
    </location>
</feature>
<gene>
    <name evidence="3" type="ORF">J5Y10_16810</name>
</gene>
<dbReference type="RefSeq" id="WP_209375186.1">
    <property type="nucleotide sequence ID" value="NZ_JAGIZA010000010.1"/>
</dbReference>
<feature type="transmembrane region" description="Helical" evidence="1">
    <location>
        <begin position="133"/>
        <end position="155"/>
    </location>
</feature>
<feature type="transmembrane region" description="Helical" evidence="1">
    <location>
        <begin position="50"/>
        <end position="75"/>
    </location>
</feature>
<dbReference type="AlphaFoldDB" id="A0A940N0C5"/>
<evidence type="ECO:0000259" key="2">
    <source>
        <dbReference type="Pfam" id="PF01757"/>
    </source>
</evidence>
<feature type="transmembrane region" description="Helical" evidence="1">
    <location>
        <begin position="273"/>
        <end position="296"/>
    </location>
</feature>
<keyword evidence="1" id="KW-0472">Membrane</keyword>
<keyword evidence="3" id="KW-0808">Transferase</keyword>
<name>A0A940N0C5_9PROT</name>
<comment type="caution">
    <text evidence="3">The sequence shown here is derived from an EMBL/GenBank/DDBJ whole genome shotgun (WGS) entry which is preliminary data.</text>
</comment>
<feature type="transmembrane region" description="Helical" evidence="1">
    <location>
        <begin position="215"/>
        <end position="236"/>
    </location>
</feature>
<keyword evidence="1" id="KW-0812">Transmembrane</keyword>
<dbReference type="InterPro" id="IPR002656">
    <property type="entry name" value="Acyl_transf_3_dom"/>
</dbReference>
<feature type="transmembrane region" description="Helical" evidence="1">
    <location>
        <begin position="82"/>
        <end position="103"/>
    </location>
</feature>
<dbReference type="PANTHER" id="PTHR23028:SF131">
    <property type="entry name" value="BLR2367 PROTEIN"/>
    <property type="match status" value="1"/>
</dbReference>
<dbReference type="PANTHER" id="PTHR23028">
    <property type="entry name" value="ACETYLTRANSFERASE"/>
    <property type="match status" value="1"/>
</dbReference>
<feature type="transmembrane region" description="Helical" evidence="1">
    <location>
        <begin position="162"/>
        <end position="180"/>
    </location>
</feature>
<keyword evidence="1" id="KW-1133">Transmembrane helix</keyword>
<sequence length="353" mass="37932">MPARMPQLASIQYLRAVAALMVVIYHARLQTDRLDLPLWGTDPLAAGVDVFFIISGLIMWVTTAVQPVAPATFWWRRLVRVVPLYWALTGMLVTVSLVGPSLLRTARFDPAHVLASFLFLPWPHPAMGLPLPVLIPGWTLNYEMAFYFLFGLALLLPARARFWAVGAALALPVVLAHLLYPPGLVLAFYGSSLVLEFWGGMALGRLLLAGRLPGAGASALLLALGFALLPLGWAWSEALSRGVALGPPALLVVLGALGMEAAGRVPSRPLPLLLGDVSYAIYLCHVTVLAVSAEVWRRLPMPGGPAGTLIFLLAVTAASIGAGLVLYRLVELPLRRAMRGREVRLPAAQARAV</sequence>
<dbReference type="GO" id="GO:0016020">
    <property type="term" value="C:membrane"/>
    <property type="evidence" value="ECO:0007669"/>
    <property type="project" value="TreeGrafter"/>
</dbReference>
<dbReference type="GO" id="GO:0016747">
    <property type="term" value="F:acyltransferase activity, transferring groups other than amino-acyl groups"/>
    <property type="evidence" value="ECO:0007669"/>
    <property type="project" value="InterPro"/>
</dbReference>
<keyword evidence="4" id="KW-1185">Reference proteome</keyword>
<protein>
    <submittedName>
        <fullName evidence="3">Acyltransferase</fullName>
    </submittedName>
</protein>
<proteinExistence type="predicted"/>
<evidence type="ECO:0000313" key="3">
    <source>
        <dbReference type="EMBL" id="MBP0494447.1"/>
    </source>
</evidence>
<keyword evidence="3" id="KW-0012">Acyltransferase</keyword>
<dbReference type="Proteomes" id="UP000677537">
    <property type="component" value="Unassembled WGS sequence"/>
</dbReference>
<feature type="transmembrane region" description="Helical" evidence="1">
    <location>
        <begin position="308"/>
        <end position="330"/>
    </location>
</feature>
<dbReference type="InterPro" id="IPR050879">
    <property type="entry name" value="Acyltransferase_3"/>
</dbReference>
<evidence type="ECO:0000256" key="1">
    <source>
        <dbReference type="SAM" id="Phobius"/>
    </source>
</evidence>
<evidence type="ECO:0000313" key="4">
    <source>
        <dbReference type="Proteomes" id="UP000677537"/>
    </source>
</evidence>
<reference evidence="3" key="1">
    <citation type="submission" date="2021-03" db="EMBL/GenBank/DDBJ databases">
        <authorList>
            <person name="So Y."/>
        </authorList>
    </citation>
    <scope>NUCLEOTIDE SEQUENCE</scope>
    <source>
        <strain evidence="3">SG15</strain>
    </source>
</reference>
<accession>A0A940N0C5</accession>